<evidence type="ECO:0000313" key="3">
    <source>
        <dbReference type="Proteomes" id="UP000317332"/>
    </source>
</evidence>
<dbReference type="RefSeq" id="WP_140989247.1">
    <property type="nucleotide sequence ID" value="NZ_VHIQ01000002.1"/>
</dbReference>
<protein>
    <submittedName>
        <fullName evidence="2">Nucleoside-diphosphate sugar epimerase</fullName>
    </submittedName>
</protein>
<evidence type="ECO:0000259" key="1">
    <source>
        <dbReference type="Pfam" id="PF13460"/>
    </source>
</evidence>
<dbReference type="Gene3D" id="3.40.50.720">
    <property type="entry name" value="NAD(P)-binding Rossmann-like Domain"/>
    <property type="match status" value="1"/>
</dbReference>
<proteinExistence type="predicted"/>
<dbReference type="InterPro" id="IPR016040">
    <property type="entry name" value="NAD(P)-bd_dom"/>
</dbReference>
<dbReference type="OrthoDB" id="9798632at2"/>
<dbReference type="PANTHER" id="PTHR14097:SF7">
    <property type="entry name" value="OXIDOREDUCTASE HTATIP2"/>
    <property type="match status" value="1"/>
</dbReference>
<feature type="domain" description="NAD(P)-binding" evidence="1">
    <location>
        <begin position="9"/>
        <end position="138"/>
    </location>
</feature>
<dbReference type="PANTHER" id="PTHR14097">
    <property type="entry name" value="OXIDOREDUCTASE HTATIP2"/>
    <property type="match status" value="1"/>
</dbReference>
<comment type="caution">
    <text evidence="2">The sequence shown here is derived from an EMBL/GenBank/DDBJ whole genome shotgun (WGS) entry which is preliminary data.</text>
</comment>
<dbReference type="Pfam" id="PF13460">
    <property type="entry name" value="NAD_binding_10"/>
    <property type="match status" value="1"/>
</dbReference>
<dbReference type="InterPro" id="IPR036291">
    <property type="entry name" value="NAD(P)-bd_dom_sf"/>
</dbReference>
<reference evidence="2 3" key="1">
    <citation type="submission" date="2019-06" db="EMBL/GenBank/DDBJ databases">
        <title>Flavobacteriaceae Paucihalobacterium erythroidium CWB-1, complete genome.</title>
        <authorList>
            <person name="Wu S."/>
        </authorList>
    </citation>
    <scope>NUCLEOTIDE SEQUENCE [LARGE SCALE GENOMIC DNA]</scope>
    <source>
        <strain evidence="2 3">CWB-1</strain>
    </source>
</reference>
<keyword evidence="3" id="KW-1185">Reference proteome</keyword>
<dbReference type="SUPFAM" id="SSF51735">
    <property type="entry name" value="NAD(P)-binding Rossmann-fold domains"/>
    <property type="match status" value="1"/>
</dbReference>
<organism evidence="2 3">
    <name type="scientific">Paucihalobacter ruber</name>
    <dbReference type="NCBI Taxonomy" id="2567861"/>
    <lineage>
        <taxon>Bacteria</taxon>
        <taxon>Pseudomonadati</taxon>
        <taxon>Bacteroidota</taxon>
        <taxon>Flavobacteriia</taxon>
        <taxon>Flavobacteriales</taxon>
        <taxon>Flavobacteriaceae</taxon>
        <taxon>Paucihalobacter</taxon>
    </lineage>
</organism>
<sequence length="220" mass="24469">MERTAIVLGATGLTGSLLLDSLLCNDHYSKIIVFVRSQFHLSHPKLIIEQINLLKLLDYKEHFVGDVLFCCIGTTKAKTPDKNLYRQIDYGIPTNAAKICEMNGIPNFIVMSSMGANVKSSVFYSKLKGEMEQAVLNTGIKNIYILRPSLIAGKRSEFRLFEMIAKMAMKVLNVFLVGSFKKYRSINAKTIANAMIALDLKGSAVKIIESEDIQKIADNA</sequence>
<gene>
    <name evidence="2" type="ORF">FJ651_04630</name>
</gene>
<name>A0A506PMH5_9FLAO</name>
<accession>A0A506PMH5</accession>
<dbReference type="AlphaFoldDB" id="A0A506PMH5"/>
<dbReference type="EMBL" id="VHIQ01000002">
    <property type="protein sequence ID" value="TPV34824.1"/>
    <property type="molecule type" value="Genomic_DNA"/>
</dbReference>
<evidence type="ECO:0000313" key="2">
    <source>
        <dbReference type="EMBL" id="TPV34824.1"/>
    </source>
</evidence>
<dbReference type="Proteomes" id="UP000317332">
    <property type="component" value="Unassembled WGS sequence"/>
</dbReference>